<feature type="transmembrane region" description="Helical" evidence="1">
    <location>
        <begin position="111"/>
        <end position="131"/>
    </location>
</feature>
<keyword evidence="1" id="KW-0472">Membrane</keyword>
<proteinExistence type="predicted"/>
<evidence type="ECO:0000256" key="1">
    <source>
        <dbReference type="SAM" id="Phobius"/>
    </source>
</evidence>
<dbReference type="RefSeq" id="WP_089876096.1">
    <property type="nucleotide sequence ID" value="NZ_FOYS01000001.1"/>
</dbReference>
<evidence type="ECO:0000313" key="4">
    <source>
        <dbReference type="Proteomes" id="UP000243250"/>
    </source>
</evidence>
<accession>A0A1I6FU23</accession>
<dbReference type="EMBL" id="FOYS01000001">
    <property type="protein sequence ID" value="SFR33434.1"/>
    <property type="molecule type" value="Genomic_DNA"/>
</dbReference>
<dbReference type="AlphaFoldDB" id="A0A1I6FU23"/>
<reference evidence="4" key="1">
    <citation type="submission" date="2016-10" db="EMBL/GenBank/DDBJ databases">
        <authorList>
            <person name="Varghese N."/>
            <person name="Submissions S."/>
        </authorList>
    </citation>
    <scope>NUCLEOTIDE SEQUENCE [LARGE SCALE GENOMIC DNA]</scope>
    <source>
        <strain evidence="4">CGMCC 1.8711</strain>
    </source>
</reference>
<organism evidence="3 4">
    <name type="scientific">Halogeometricum limi</name>
    <dbReference type="NCBI Taxonomy" id="555875"/>
    <lineage>
        <taxon>Archaea</taxon>
        <taxon>Methanobacteriati</taxon>
        <taxon>Methanobacteriota</taxon>
        <taxon>Stenosarchaea group</taxon>
        <taxon>Halobacteria</taxon>
        <taxon>Halobacteriales</taxon>
        <taxon>Haloferacaceae</taxon>
        <taxon>Halogeometricum</taxon>
    </lineage>
</organism>
<sequence length="199" mass="20844">MDRRVVCFIVAVGMLLLSSSLFVLPHAADPTYRHAVHAADAADTDRTATVAYATLSPATQAAFDDARSTDGVLVERTADPAFEAGRVVVVRGDDRFLVRTTRGPASTTLVWLKQSLTTFGVALCGAAGVSIREGRRDGTSPPLWFAFVGLGALWFASTGIGTAQGAVLLLVVVAAQFAALWWGVATATGTVVPRPLADD</sequence>
<dbReference type="Proteomes" id="UP000243250">
    <property type="component" value="Unassembled WGS sequence"/>
</dbReference>
<name>A0A1I6FU23_9EURY</name>
<keyword evidence="1" id="KW-0812">Transmembrane</keyword>
<protein>
    <recommendedName>
        <fullName evidence="2">DUF7979 domain-containing protein</fullName>
    </recommendedName>
</protein>
<feature type="transmembrane region" description="Helical" evidence="1">
    <location>
        <begin position="143"/>
        <end position="160"/>
    </location>
</feature>
<keyword evidence="1" id="KW-1133">Transmembrane helix</keyword>
<gene>
    <name evidence="3" type="ORF">SAMN04488124_0302</name>
</gene>
<evidence type="ECO:0000259" key="2">
    <source>
        <dbReference type="Pfam" id="PF25934"/>
    </source>
</evidence>
<evidence type="ECO:0000313" key="3">
    <source>
        <dbReference type="EMBL" id="SFR33434.1"/>
    </source>
</evidence>
<dbReference type="Pfam" id="PF25934">
    <property type="entry name" value="DUF7979"/>
    <property type="match status" value="1"/>
</dbReference>
<dbReference type="InterPro" id="IPR058285">
    <property type="entry name" value="DUF7979"/>
</dbReference>
<feature type="domain" description="DUF7979" evidence="2">
    <location>
        <begin position="31"/>
        <end position="95"/>
    </location>
</feature>
<dbReference type="OrthoDB" id="330023at2157"/>
<feature type="transmembrane region" description="Helical" evidence="1">
    <location>
        <begin position="166"/>
        <end position="184"/>
    </location>
</feature>
<feature type="transmembrane region" description="Helical" evidence="1">
    <location>
        <begin position="5"/>
        <end position="24"/>
    </location>
</feature>
<keyword evidence="4" id="KW-1185">Reference proteome</keyword>